<keyword evidence="3" id="KW-0597">Phosphoprotein</keyword>
<dbReference type="PANTHER" id="PTHR45745">
    <property type="entry name" value="PHOSPHOMANNOMUTASE 45A"/>
    <property type="match status" value="1"/>
</dbReference>
<dbReference type="SUPFAM" id="SSF53738">
    <property type="entry name" value="Phosphoglucomutase, first 3 domains"/>
    <property type="match status" value="3"/>
</dbReference>
<feature type="domain" description="Alpha-D-phosphohexomutase alpha/beta/alpha" evidence="8">
    <location>
        <begin position="47"/>
        <end position="183"/>
    </location>
</feature>
<evidence type="ECO:0000313" key="11">
    <source>
        <dbReference type="EMBL" id="MBF5059762.1"/>
    </source>
</evidence>
<dbReference type="RefSeq" id="WP_194848074.1">
    <property type="nucleotide sequence ID" value="NZ_JAAEJV010000039.1"/>
</dbReference>
<dbReference type="EMBL" id="JAAEJV010000039">
    <property type="protein sequence ID" value="MBF5059762.1"/>
    <property type="molecule type" value="Genomic_DNA"/>
</dbReference>
<feature type="domain" description="Alpha-D-phosphohexomutase alpha/beta/alpha" evidence="10">
    <location>
        <begin position="324"/>
        <end position="446"/>
    </location>
</feature>
<dbReference type="InterPro" id="IPR016055">
    <property type="entry name" value="A-D-PHexomutase_a/b/a-I/II/III"/>
</dbReference>
<evidence type="ECO:0000313" key="12">
    <source>
        <dbReference type="Proteomes" id="UP001194714"/>
    </source>
</evidence>
<proteinExistence type="inferred from homology"/>
<evidence type="ECO:0000256" key="5">
    <source>
        <dbReference type="ARBA" id="ARBA00022842"/>
    </source>
</evidence>
<dbReference type="InterPro" id="IPR036900">
    <property type="entry name" value="A-D-PHexomutase_C_sf"/>
</dbReference>
<evidence type="ECO:0000256" key="4">
    <source>
        <dbReference type="ARBA" id="ARBA00022723"/>
    </source>
</evidence>
<dbReference type="Gene3D" id="3.40.120.10">
    <property type="entry name" value="Alpha-D-Glucose-1,6-Bisphosphate, subunit A, domain 3"/>
    <property type="match status" value="3"/>
</dbReference>
<dbReference type="EC" id="5.4.2.2" evidence="11"/>
<protein>
    <submittedName>
        <fullName evidence="11">Phosphoglucomutase</fullName>
        <ecNumber evidence="11">5.4.2.2</ecNumber>
    </submittedName>
</protein>
<dbReference type="Pfam" id="PF02880">
    <property type="entry name" value="PGM_PMM_III"/>
    <property type="match status" value="1"/>
</dbReference>
<dbReference type="InterPro" id="IPR005845">
    <property type="entry name" value="A-D-PHexomutase_a/b/a-II"/>
</dbReference>
<dbReference type="GO" id="GO:0004614">
    <property type="term" value="F:phosphoglucomutase activity"/>
    <property type="evidence" value="ECO:0007669"/>
    <property type="project" value="UniProtKB-EC"/>
</dbReference>
<evidence type="ECO:0000256" key="7">
    <source>
        <dbReference type="RuleBase" id="RU004326"/>
    </source>
</evidence>
<evidence type="ECO:0000256" key="6">
    <source>
        <dbReference type="ARBA" id="ARBA00023235"/>
    </source>
</evidence>
<organism evidence="11 12">
    <name type="scientific">Candidatus Neptunichlamydia vexilliferae</name>
    <dbReference type="NCBI Taxonomy" id="1651774"/>
    <lineage>
        <taxon>Bacteria</taxon>
        <taxon>Pseudomonadati</taxon>
        <taxon>Chlamydiota</taxon>
        <taxon>Chlamydiia</taxon>
        <taxon>Parachlamydiales</taxon>
        <taxon>Simkaniaceae</taxon>
        <taxon>Candidatus Neptunichlamydia</taxon>
    </lineage>
</organism>
<dbReference type="CDD" id="cd05799">
    <property type="entry name" value="PGM2"/>
    <property type="match status" value="1"/>
</dbReference>
<dbReference type="Pfam" id="PF02878">
    <property type="entry name" value="PGM_PMM_I"/>
    <property type="match status" value="1"/>
</dbReference>
<dbReference type="PROSITE" id="PS00710">
    <property type="entry name" value="PGM_PMM"/>
    <property type="match status" value="1"/>
</dbReference>
<dbReference type="InterPro" id="IPR016066">
    <property type="entry name" value="A-D-PHexomutase_CS"/>
</dbReference>
<evidence type="ECO:0000256" key="3">
    <source>
        <dbReference type="ARBA" id="ARBA00022553"/>
    </source>
</evidence>
<dbReference type="Proteomes" id="UP001194714">
    <property type="component" value="Unassembled WGS sequence"/>
</dbReference>
<evidence type="ECO:0000259" key="10">
    <source>
        <dbReference type="Pfam" id="PF02880"/>
    </source>
</evidence>
<feature type="domain" description="Alpha-D-phosphohexomutase alpha/beta/alpha" evidence="9">
    <location>
        <begin position="222"/>
        <end position="312"/>
    </location>
</feature>
<dbReference type="PANTHER" id="PTHR45745:SF1">
    <property type="entry name" value="PHOSPHOGLUCOMUTASE 2B-RELATED"/>
    <property type="match status" value="1"/>
</dbReference>
<reference evidence="11 12" key="1">
    <citation type="submission" date="2020-01" db="EMBL/GenBank/DDBJ databases">
        <title>Draft genome sequence of Cand. Neptunochlamydia vexilliferae K9.</title>
        <authorList>
            <person name="Schulz F."/>
            <person name="Koestlbacher S."/>
            <person name="Wascher F."/>
            <person name="Pizzetti I."/>
            <person name="Horn M."/>
        </authorList>
    </citation>
    <scope>NUCLEOTIDE SEQUENCE [LARGE SCALE GENOMIC DNA]</scope>
    <source>
        <strain evidence="11 12">K9</strain>
    </source>
</reference>
<keyword evidence="4 7" id="KW-0479">Metal-binding</keyword>
<keyword evidence="6 11" id="KW-0413">Isomerase</keyword>
<comment type="caution">
    <text evidence="11">The sequence shown here is derived from an EMBL/GenBank/DDBJ whole genome shotgun (WGS) entry which is preliminary data.</text>
</comment>
<comment type="cofactor">
    <cofactor evidence="1">
        <name>Mg(2+)</name>
        <dbReference type="ChEBI" id="CHEBI:18420"/>
    </cofactor>
</comment>
<evidence type="ECO:0000256" key="1">
    <source>
        <dbReference type="ARBA" id="ARBA00001946"/>
    </source>
</evidence>
<dbReference type="Gene3D" id="3.30.310.50">
    <property type="entry name" value="Alpha-D-phosphohexomutase, C-terminal domain"/>
    <property type="match status" value="1"/>
</dbReference>
<keyword evidence="12" id="KW-1185">Reference proteome</keyword>
<dbReference type="InterPro" id="IPR005846">
    <property type="entry name" value="A-D-PHexomutase_a/b/a-III"/>
</dbReference>
<comment type="similarity">
    <text evidence="2 7">Belongs to the phosphohexose mutase family.</text>
</comment>
<evidence type="ECO:0000259" key="8">
    <source>
        <dbReference type="Pfam" id="PF02878"/>
    </source>
</evidence>
<keyword evidence="5 7" id="KW-0460">Magnesium</keyword>
<name>A0ABS0B047_9BACT</name>
<dbReference type="Pfam" id="PF02879">
    <property type="entry name" value="PGM_PMM_II"/>
    <property type="match status" value="1"/>
</dbReference>
<evidence type="ECO:0000259" key="9">
    <source>
        <dbReference type="Pfam" id="PF02879"/>
    </source>
</evidence>
<accession>A0ABS0B047</accession>
<sequence length="558" mass="61807">MHVPEEVKALAAQWLKAPYDEETQKEVQALLEGDPAALIDAFYTTVAFGTGGMRAVMGAGTNRLNKYTIRNATQGLANYILSQKVAHPKVFISYDSRINSRLFAEETARVLAGNGIEVFITKELRPTPFVSFGCRYHGCTAAVMITASHNPPEYNGYKVYWSDGAQVVPPHDKGIMAEVDKIKHPDQIKLVPFGHSLIHQEGKDDDEAYYAALMPLQNHPETNQKEGNTLKIIYSPLHGCGITTAPEGLKRWGFTNISHVEAQKVPDSTFPTAHSPNPEQEEALHLGIDQLVKEEGDLFIATDPDADRMGVVALHEGKPVILSGNQIASLCLHYLCTTKSLPKNSASLTTIVTTELFKSIAESFNVTHFEVLTGFKYIGEKIHEWEQSGAHAFLFGAEESLGFLYGTHSRDKDATIAACLVSEMALQLKKQGKTLVDQLNELYKTYGPFLEKQLSVPFGGGQKGMETMKKLMEALRQNPPKEISGDKVIEVEDYLTGKTKIPLPKSNVLVFRTEDQSKFIIRPSGTEPKIKIYGLARHSNVKRLDISLNFLKENHLKG</sequence>
<dbReference type="SUPFAM" id="SSF55957">
    <property type="entry name" value="Phosphoglucomutase, C-terminal domain"/>
    <property type="match status" value="1"/>
</dbReference>
<gene>
    <name evidence="11" type="ORF">NEPTK9_001279</name>
</gene>
<evidence type="ECO:0000256" key="2">
    <source>
        <dbReference type="ARBA" id="ARBA00010231"/>
    </source>
</evidence>
<dbReference type="InterPro" id="IPR005844">
    <property type="entry name" value="A-D-PHexomutase_a/b/a-I"/>
</dbReference>